<feature type="transmembrane region" description="Helical" evidence="9">
    <location>
        <begin position="389"/>
        <end position="408"/>
    </location>
</feature>
<dbReference type="NCBIfam" id="TIGR00879">
    <property type="entry name" value="SP"/>
    <property type="match status" value="1"/>
</dbReference>
<dbReference type="GO" id="GO:0005351">
    <property type="term" value="F:carbohydrate:proton symporter activity"/>
    <property type="evidence" value="ECO:0007669"/>
    <property type="project" value="TreeGrafter"/>
</dbReference>
<feature type="transmembrane region" description="Helical" evidence="9">
    <location>
        <begin position="457"/>
        <end position="477"/>
    </location>
</feature>
<keyword evidence="6 9" id="KW-0472">Membrane</keyword>
<evidence type="ECO:0000256" key="8">
    <source>
        <dbReference type="RuleBase" id="RU003346"/>
    </source>
</evidence>
<dbReference type="PROSITE" id="PS50850">
    <property type="entry name" value="MFS"/>
    <property type="match status" value="1"/>
</dbReference>
<dbReference type="AlphaFoldDB" id="A0A4S4LN86"/>
<evidence type="ECO:0000313" key="11">
    <source>
        <dbReference type="EMBL" id="THH12921.1"/>
    </source>
</evidence>
<keyword evidence="5 9" id="KW-1133">Transmembrane helix</keyword>
<evidence type="ECO:0000256" key="6">
    <source>
        <dbReference type="ARBA" id="ARBA00023136"/>
    </source>
</evidence>
<feature type="transmembrane region" description="Helical" evidence="9">
    <location>
        <begin position="325"/>
        <end position="347"/>
    </location>
</feature>
<dbReference type="InterPro" id="IPR005829">
    <property type="entry name" value="Sugar_transporter_CS"/>
</dbReference>
<dbReference type="OrthoDB" id="648285at2759"/>
<feature type="transmembrane region" description="Helical" evidence="9">
    <location>
        <begin position="81"/>
        <end position="105"/>
    </location>
</feature>
<evidence type="ECO:0000256" key="3">
    <source>
        <dbReference type="ARBA" id="ARBA00022448"/>
    </source>
</evidence>
<feature type="transmembrane region" description="Helical" evidence="9">
    <location>
        <begin position="170"/>
        <end position="195"/>
    </location>
</feature>
<proteinExistence type="inferred from homology"/>
<keyword evidence="4 9" id="KW-0812">Transmembrane</keyword>
<feature type="transmembrane region" description="Helical" evidence="9">
    <location>
        <begin position="112"/>
        <end position="131"/>
    </location>
</feature>
<evidence type="ECO:0000256" key="9">
    <source>
        <dbReference type="SAM" id="Phobius"/>
    </source>
</evidence>
<feature type="transmembrane region" description="Helical" evidence="9">
    <location>
        <begin position="354"/>
        <end position="377"/>
    </location>
</feature>
<evidence type="ECO:0000313" key="12">
    <source>
        <dbReference type="Proteomes" id="UP000310158"/>
    </source>
</evidence>
<evidence type="ECO:0000256" key="1">
    <source>
        <dbReference type="ARBA" id="ARBA00004141"/>
    </source>
</evidence>
<feature type="transmembrane region" description="Helical" evidence="9">
    <location>
        <begin position="429"/>
        <end position="451"/>
    </location>
</feature>
<dbReference type="Pfam" id="PF00083">
    <property type="entry name" value="Sugar_tr"/>
    <property type="match status" value="1"/>
</dbReference>
<feature type="transmembrane region" description="Helical" evidence="9">
    <location>
        <begin position="292"/>
        <end position="313"/>
    </location>
</feature>
<organism evidence="11 12">
    <name type="scientific">Bondarzewia mesenterica</name>
    <dbReference type="NCBI Taxonomy" id="1095465"/>
    <lineage>
        <taxon>Eukaryota</taxon>
        <taxon>Fungi</taxon>
        <taxon>Dikarya</taxon>
        <taxon>Basidiomycota</taxon>
        <taxon>Agaricomycotina</taxon>
        <taxon>Agaricomycetes</taxon>
        <taxon>Russulales</taxon>
        <taxon>Bondarzewiaceae</taxon>
        <taxon>Bondarzewia</taxon>
    </lineage>
</organism>
<feature type="transmembrane region" description="Helical" evidence="9">
    <location>
        <begin position="207"/>
        <end position="224"/>
    </location>
</feature>
<dbReference type="InterPro" id="IPR050360">
    <property type="entry name" value="MFS_Sugar_Transporters"/>
</dbReference>
<dbReference type="InterPro" id="IPR005828">
    <property type="entry name" value="MFS_sugar_transport-like"/>
</dbReference>
<dbReference type="PANTHER" id="PTHR48022">
    <property type="entry name" value="PLASTIDIC GLUCOSE TRANSPORTER 4"/>
    <property type="match status" value="1"/>
</dbReference>
<dbReference type="InterPro" id="IPR036259">
    <property type="entry name" value="MFS_trans_sf"/>
</dbReference>
<dbReference type="PROSITE" id="PS00217">
    <property type="entry name" value="SUGAR_TRANSPORT_2"/>
    <property type="match status" value="1"/>
</dbReference>
<protein>
    <recommendedName>
        <fullName evidence="10">Major facilitator superfamily (MFS) profile domain-containing protein</fullName>
    </recommendedName>
</protein>
<comment type="subcellular location">
    <subcellularLocation>
        <location evidence="1">Membrane</location>
        <topology evidence="1">Multi-pass membrane protein</topology>
    </subcellularLocation>
</comment>
<evidence type="ECO:0000259" key="10">
    <source>
        <dbReference type="PROSITE" id="PS50850"/>
    </source>
</evidence>
<evidence type="ECO:0000256" key="4">
    <source>
        <dbReference type="ARBA" id="ARBA00022692"/>
    </source>
</evidence>
<dbReference type="Gene3D" id="1.20.1250.20">
    <property type="entry name" value="MFS general substrate transporter like domains"/>
    <property type="match status" value="1"/>
</dbReference>
<dbReference type="GO" id="GO:0016020">
    <property type="term" value="C:membrane"/>
    <property type="evidence" value="ECO:0007669"/>
    <property type="project" value="UniProtKB-SubCell"/>
</dbReference>
<comment type="similarity">
    <text evidence="2 8">Belongs to the major facilitator superfamily. Sugar transporter (TC 2.A.1.1) family.</text>
</comment>
<feature type="transmembrane region" description="Helical" evidence="9">
    <location>
        <begin position="137"/>
        <end position="158"/>
    </location>
</feature>
<dbReference type="PANTHER" id="PTHR48022:SF74">
    <property type="entry name" value="SUGAR TRANSPORTER, PUTATIVE (AFU_ORTHOLOGUE AFUA_8G02010)-RELATED"/>
    <property type="match status" value="1"/>
</dbReference>
<comment type="caution">
    <text evidence="11">The sequence shown here is derived from an EMBL/GenBank/DDBJ whole genome shotgun (WGS) entry which is preliminary data.</text>
</comment>
<keyword evidence="12" id="KW-1185">Reference proteome</keyword>
<evidence type="ECO:0000256" key="7">
    <source>
        <dbReference type="ARBA" id="ARBA00049119"/>
    </source>
</evidence>
<dbReference type="FunFam" id="1.20.1250.20:FF:000134">
    <property type="entry name" value="MFS sugar transporter protein"/>
    <property type="match status" value="1"/>
</dbReference>
<reference evidence="11 12" key="1">
    <citation type="submission" date="2019-02" db="EMBL/GenBank/DDBJ databases">
        <title>Genome sequencing of the rare red list fungi Bondarzewia mesenterica.</title>
        <authorList>
            <person name="Buettner E."/>
            <person name="Kellner H."/>
        </authorList>
    </citation>
    <scope>NUCLEOTIDE SEQUENCE [LARGE SCALE GENOMIC DNA]</scope>
    <source>
        <strain evidence="11 12">DSM 108281</strain>
    </source>
</reference>
<evidence type="ECO:0000256" key="2">
    <source>
        <dbReference type="ARBA" id="ARBA00010992"/>
    </source>
</evidence>
<dbReference type="Proteomes" id="UP000310158">
    <property type="component" value="Unassembled WGS sequence"/>
</dbReference>
<accession>A0A4S4LN86</accession>
<dbReference type="PROSITE" id="PS00216">
    <property type="entry name" value="SUGAR_TRANSPORT_1"/>
    <property type="match status" value="1"/>
</dbReference>
<sequence>MLVIMNYLKRTKYTVRYPRWMVGKPILIASSALASLGDAMFGYSQGVIAANQVQPSFIQRMFGKDVTLEQIQANDTGVNSALLAITVACLNITALIAAFFAAYVCDILGRRMSVRIGALIYFVASFFQLFAPNLAVLIVGRCIQGVGVGMLSMTVPIFQCEIAPGHTRGVFVSIEYLCLNGGYVLSSWVGYGFFFAMPNEISWRGPYIVQAVMALILGVWTFFLPETPRWLIKNGFEREGLCALADLTGTGDPTDPVIQASYVEIAAAIQYEEAFGQASWTQLFRQYTRRSIVGITCQMFAQLNGINAILYLGNLTRAGFSVAKALLYSGACALIYCFGTVPTLFLIDKWGRRVFLLMGSAALVASLAAIGGLQFYADSLPTGDARMPAANGLFAAVCVYLFFFGATWGPTPWLLGAEIFPLRARAKGMALSTVSNWVFNFIIAFITPPLFAAIGGGYYFLLLGFCAISGVFVYFVYPETAHLTLEQLGEAFGDKVSEPEMKDTETIVPSVISDRHSDFKNLESTGEKIEEGRVEDVARVASDSGDASSSRWSASAASGQMLYLNFPKLAYKNYYATKLRKQERDKRYDSDMVGIYKRYERRHAPKCEQSKQ</sequence>
<keyword evidence="3 8" id="KW-0813">Transport</keyword>
<evidence type="ECO:0000256" key="5">
    <source>
        <dbReference type="ARBA" id="ARBA00022989"/>
    </source>
</evidence>
<dbReference type="InterPro" id="IPR020846">
    <property type="entry name" value="MFS_dom"/>
</dbReference>
<gene>
    <name evidence="11" type="ORF">EW146_g7251</name>
</gene>
<dbReference type="SUPFAM" id="SSF103473">
    <property type="entry name" value="MFS general substrate transporter"/>
    <property type="match status" value="1"/>
</dbReference>
<dbReference type="PRINTS" id="PR00171">
    <property type="entry name" value="SUGRTRNSPORT"/>
</dbReference>
<dbReference type="EMBL" id="SGPL01000403">
    <property type="protein sequence ID" value="THH12921.1"/>
    <property type="molecule type" value="Genomic_DNA"/>
</dbReference>
<dbReference type="InterPro" id="IPR003663">
    <property type="entry name" value="Sugar/inositol_transpt"/>
</dbReference>
<feature type="domain" description="Major facilitator superfamily (MFS) profile" evidence="10">
    <location>
        <begin position="30"/>
        <end position="481"/>
    </location>
</feature>
<comment type="catalytic activity">
    <reaction evidence="7">
        <text>myo-inositol(out) + H(+)(out) = myo-inositol(in) + H(+)(in)</text>
        <dbReference type="Rhea" id="RHEA:60364"/>
        <dbReference type="ChEBI" id="CHEBI:15378"/>
        <dbReference type="ChEBI" id="CHEBI:17268"/>
    </reaction>
</comment>
<name>A0A4S4LN86_9AGAM</name>